<keyword evidence="2" id="KW-0472">Membrane</keyword>
<accession>A0A1M5Y4Y4</accession>
<gene>
    <name evidence="3" type="ORF">SAMN02745196_02649</name>
</gene>
<proteinExistence type="predicted"/>
<keyword evidence="2" id="KW-1133">Transmembrane helix</keyword>
<organism evidence="3 4">
    <name type="scientific">Clostridium collagenovorans DSM 3089</name>
    <dbReference type="NCBI Taxonomy" id="1121306"/>
    <lineage>
        <taxon>Bacteria</taxon>
        <taxon>Bacillati</taxon>
        <taxon>Bacillota</taxon>
        <taxon>Clostridia</taxon>
        <taxon>Eubacteriales</taxon>
        <taxon>Clostridiaceae</taxon>
        <taxon>Clostridium</taxon>
    </lineage>
</organism>
<feature type="compositionally biased region" description="Polar residues" evidence="1">
    <location>
        <begin position="1"/>
        <end position="10"/>
    </location>
</feature>
<evidence type="ECO:0008006" key="5">
    <source>
        <dbReference type="Google" id="ProtNLM"/>
    </source>
</evidence>
<dbReference type="EMBL" id="FQXP01000011">
    <property type="protein sequence ID" value="SHI06868.1"/>
    <property type="molecule type" value="Genomic_DNA"/>
</dbReference>
<dbReference type="Proteomes" id="UP000184526">
    <property type="component" value="Unassembled WGS sequence"/>
</dbReference>
<sequence>MKRFNENTPTDFEEVSTIELKDEQNTDNMEVNKANTSLEEESFKHLEDKEIKEEYINPAMKRFRTIIGAIIILALLSTSITSTKYNKVLKENLSSGAIENVSVGDIMSKESLKLEPKDATVEITNGFGNLEISIWNFAEKEDNDYVQVFIDGVEQGAPFSIRHKAVKISVPDKAVIQVQGVRDGSNNGITYGVQFNKTGETYLNTVPLNAMNSYTIISK</sequence>
<evidence type="ECO:0000313" key="4">
    <source>
        <dbReference type="Proteomes" id="UP000184526"/>
    </source>
</evidence>
<feature type="region of interest" description="Disordered" evidence="1">
    <location>
        <begin position="1"/>
        <end position="25"/>
    </location>
</feature>
<protein>
    <recommendedName>
        <fullName evidence="5">DUF4115 domain-containing protein</fullName>
    </recommendedName>
</protein>
<name>A0A1M5Y4Y4_9CLOT</name>
<dbReference type="AlphaFoldDB" id="A0A1M5Y4Y4"/>
<evidence type="ECO:0000256" key="2">
    <source>
        <dbReference type="SAM" id="Phobius"/>
    </source>
</evidence>
<keyword evidence="4" id="KW-1185">Reference proteome</keyword>
<dbReference type="RefSeq" id="WP_072832486.1">
    <property type="nucleotide sequence ID" value="NZ_FQXP01000011.1"/>
</dbReference>
<dbReference type="OrthoDB" id="6556312at2"/>
<dbReference type="STRING" id="1121306.SAMN02745196_02649"/>
<reference evidence="3 4" key="1">
    <citation type="submission" date="2016-11" db="EMBL/GenBank/DDBJ databases">
        <authorList>
            <person name="Jaros S."/>
            <person name="Januszkiewicz K."/>
            <person name="Wedrychowicz H."/>
        </authorList>
    </citation>
    <scope>NUCLEOTIDE SEQUENCE [LARGE SCALE GENOMIC DNA]</scope>
    <source>
        <strain evidence="3 4">DSM 3089</strain>
    </source>
</reference>
<evidence type="ECO:0000256" key="1">
    <source>
        <dbReference type="SAM" id="MobiDB-lite"/>
    </source>
</evidence>
<keyword evidence="2" id="KW-0812">Transmembrane</keyword>
<evidence type="ECO:0000313" key="3">
    <source>
        <dbReference type="EMBL" id="SHI06868.1"/>
    </source>
</evidence>
<feature type="transmembrane region" description="Helical" evidence="2">
    <location>
        <begin position="66"/>
        <end position="85"/>
    </location>
</feature>